<evidence type="ECO:0000256" key="2">
    <source>
        <dbReference type="SAM" id="SignalP"/>
    </source>
</evidence>
<dbReference type="OrthoDB" id="9180744at2"/>
<keyword evidence="2" id="KW-0732">Signal</keyword>
<evidence type="ECO:0000256" key="1">
    <source>
        <dbReference type="SAM" id="MobiDB-lite"/>
    </source>
</evidence>
<dbReference type="InterPro" id="IPR021647">
    <property type="entry name" value="CusF_Ec"/>
</dbReference>
<comment type="caution">
    <text evidence="3">The sequence shown here is derived from an EMBL/GenBank/DDBJ whole genome shotgun (WGS) entry which is preliminary data.</text>
</comment>
<dbReference type="Pfam" id="PF11604">
    <property type="entry name" value="CusF_Ec"/>
    <property type="match status" value="1"/>
</dbReference>
<feature type="compositionally biased region" description="Low complexity" evidence="1">
    <location>
        <begin position="38"/>
        <end position="51"/>
    </location>
</feature>
<dbReference type="Gene3D" id="2.40.50.320">
    <property type="entry name" value="Copper binding periplasmic protein CusF"/>
    <property type="match status" value="1"/>
</dbReference>
<gene>
    <name evidence="3" type="ORF">C7389_10562</name>
</gene>
<reference evidence="3 4" key="1">
    <citation type="submission" date="2019-03" db="EMBL/GenBank/DDBJ databases">
        <title>Genomic Encyclopedia of Type Strains, Phase IV (KMG-IV): sequencing the most valuable type-strain genomes for metagenomic binning, comparative biology and taxonomic classification.</title>
        <authorList>
            <person name="Goeker M."/>
        </authorList>
    </citation>
    <scope>NUCLEOTIDE SEQUENCE [LARGE SCALE GENOMIC DNA]</scope>
    <source>
        <strain evidence="3 4">DSM 12121</strain>
    </source>
</reference>
<feature type="chain" id="PRO_5020996020" evidence="2">
    <location>
        <begin position="23"/>
        <end position="123"/>
    </location>
</feature>
<proteinExistence type="predicted"/>
<dbReference type="EMBL" id="SNVV01000005">
    <property type="protein sequence ID" value="TDN53389.1"/>
    <property type="molecule type" value="Genomic_DNA"/>
</dbReference>
<name>A0A4R6E810_9RHOO</name>
<accession>A0A4R6E810</accession>
<protein>
    <submittedName>
        <fullName evidence="3">Cu/Ag efflux protein CusF</fullName>
    </submittedName>
</protein>
<dbReference type="AlphaFoldDB" id="A0A4R6E810"/>
<feature type="signal peptide" evidence="2">
    <location>
        <begin position="1"/>
        <end position="22"/>
    </location>
</feature>
<sequence>MARTASLAALATLALLAFPALAQHDDHGGHGAMHDHGAAQPPAAAGEAGEPLSEGTVRRIDKSAGKITIAHGPLANLGMPAMTMVFTAADPALLERAAVGARVKFRADRVDGAFIVTEIQPAE</sequence>
<dbReference type="RefSeq" id="WP_133589957.1">
    <property type="nucleotide sequence ID" value="NZ_SNVV01000005.1"/>
</dbReference>
<keyword evidence="4" id="KW-1185">Reference proteome</keyword>
<evidence type="ECO:0000313" key="3">
    <source>
        <dbReference type="EMBL" id="TDN53389.1"/>
    </source>
</evidence>
<dbReference type="InterPro" id="IPR042230">
    <property type="entry name" value="CusF_sf"/>
</dbReference>
<dbReference type="Proteomes" id="UP000295129">
    <property type="component" value="Unassembled WGS sequence"/>
</dbReference>
<feature type="region of interest" description="Disordered" evidence="1">
    <location>
        <begin position="26"/>
        <end position="57"/>
    </location>
</feature>
<feature type="compositionally biased region" description="Basic and acidic residues" evidence="1">
    <location>
        <begin position="26"/>
        <end position="37"/>
    </location>
</feature>
<evidence type="ECO:0000313" key="4">
    <source>
        <dbReference type="Proteomes" id="UP000295129"/>
    </source>
</evidence>
<organism evidence="3 4">
    <name type="scientific">Azoarcus indigens</name>
    <dbReference type="NCBI Taxonomy" id="29545"/>
    <lineage>
        <taxon>Bacteria</taxon>
        <taxon>Pseudomonadati</taxon>
        <taxon>Pseudomonadota</taxon>
        <taxon>Betaproteobacteria</taxon>
        <taxon>Rhodocyclales</taxon>
        <taxon>Zoogloeaceae</taxon>
        <taxon>Azoarcus</taxon>
    </lineage>
</organism>